<dbReference type="STRING" id="1121432.SAMN02745219_01855"/>
<proteinExistence type="predicted"/>
<feature type="compositionally biased region" description="Low complexity" evidence="1">
    <location>
        <begin position="21"/>
        <end position="40"/>
    </location>
</feature>
<feature type="region of interest" description="Disordered" evidence="1">
    <location>
        <begin position="1"/>
        <end position="45"/>
    </location>
</feature>
<protein>
    <submittedName>
        <fullName evidence="2">Uncharacterized protein</fullName>
    </submittedName>
</protein>
<sequence>MSRLEAGLSVNGNRQPEASDTRAAAMRTAATARNATQANRHGQKVRSGVELRELVTGMVLTSSESLFKKIRHS</sequence>
<name>A0A1M6GYT9_9FIRM</name>
<dbReference type="AlphaFoldDB" id="A0A1M6GYT9"/>
<evidence type="ECO:0000313" key="3">
    <source>
        <dbReference type="Proteomes" id="UP000184529"/>
    </source>
</evidence>
<evidence type="ECO:0000256" key="1">
    <source>
        <dbReference type="SAM" id="MobiDB-lite"/>
    </source>
</evidence>
<organism evidence="2 3">
    <name type="scientific">Desulfofundulus thermosubterraneus DSM 16057</name>
    <dbReference type="NCBI Taxonomy" id="1121432"/>
    <lineage>
        <taxon>Bacteria</taxon>
        <taxon>Bacillati</taxon>
        <taxon>Bacillota</taxon>
        <taxon>Clostridia</taxon>
        <taxon>Eubacteriales</taxon>
        <taxon>Peptococcaceae</taxon>
        <taxon>Desulfofundulus</taxon>
    </lineage>
</organism>
<dbReference type="RefSeq" id="WP_072869084.1">
    <property type="nucleotide sequence ID" value="NZ_FQZM01000021.1"/>
</dbReference>
<dbReference type="EMBL" id="FQZM01000021">
    <property type="protein sequence ID" value="SHJ15113.1"/>
    <property type="molecule type" value="Genomic_DNA"/>
</dbReference>
<accession>A0A1M6GYT9</accession>
<dbReference type="Proteomes" id="UP000184529">
    <property type="component" value="Unassembled WGS sequence"/>
</dbReference>
<reference evidence="3" key="1">
    <citation type="submission" date="2016-11" db="EMBL/GenBank/DDBJ databases">
        <authorList>
            <person name="Varghese N."/>
            <person name="Submissions S."/>
        </authorList>
    </citation>
    <scope>NUCLEOTIDE SEQUENCE [LARGE SCALE GENOMIC DNA]</scope>
    <source>
        <strain evidence="3">DSM 16057</strain>
    </source>
</reference>
<keyword evidence="3" id="KW-1185">Reference proteome</keyword>
<gene>
    <name evidence="2" type="ORF">SAMN02745219_01855</name>
</gene>
<evidence type="ECO:0000313" key="2">
    <source>
        <dbReference type="EMBL" id="SHJ15113.1"/>
    </source>
</evidence>